<evidence type="ECO:0000313" key="3">
    <source>
        <dbReference type="Proteomes" id="UP001295444"/>
    </source>
</evidence>
<dbReference type="AlphaFoldDB" id="A0AAD1TJS7"/>
<dbReference type="GO" id="GO:0000149">
    <property type="term" value="F:SNARE binding"/>
    <property type="evidence" value="ECO:0007669"/>
    <property type="project" value="TreeGrafter"/>
</dbReference>
<dbReference type="Gene3D" id="1.10.357.50">
    <property type="match status" value="1"/>
</dbReference>
<dbReference type="GO" id="GO:0006887">
    <property type="term" value="P:exocytosis"/>
    <property type="evidence" value="ECO:0007669"/>
    <property type="project" value="InterPro"/>
</dbReference>
<dbReference type="Pfam" id="PF06046">
    <property type="entry name" value="Sec6"/>
    <property type="match status" value="1"/>
</dbReference>
<accession>A0AAD1TJS7</accession>
<dbReference type="PANTHER" id="PTHR21292:SF4">
    <property type="entry name" value="TUMOR NECROSIS FACTOR ALPHA-INDUCED PROTEIN 2"/>
    <property type="match status" value="1"/>
</dbReference>
<gene>
    <name evidence="2" type="ORF">PECUL_23A030813</name>
</gene>
<name>A0AAD1TJS7_PELCU</name>
<reference evidence="2" key="1">
    <citation type="submission" date="2022-03" db="EMBL/GenBank/DDBJ databases">
        <authorList>
            <person name="Alioto T."/>
            <person name="Alioto T."/>
            <person name="Gomez Garrido J."/>
        </authorList>
    </citation>
    <scope>NUCLEOTIDE SEQUENCE</scope>
</reference>
<comment type="similarity">
    <text evidence="1">Belongs to the SEC6 family.</text>
</comment>
<dbReference type="PANTHER" id="PTHR21292">
    <property type="entry name" value="EXOCYST COMPLEX COMPONENT SEC6-RELATED"/>
    <property type="match status" value="1"/>
</dbReference>
<keyword evidence="3" id="KW-1185">Reference proteome</keyword>
<evidence type="ECO:0000256" key="1">
    <source>
        <dbReference type="ARBA" id="ARBA00009447"/>
    </source>
</evidence>
<protein>
    <submittedName>
        <fullName evidence="2">Tumor necrosis factor alpha-induced 2</fullName>
    </submittedName>
</protein>
<dbReference type="Gene3D" id="1.10.357.70">
    <property type="entry name" value="Exocyst complex component Sec6, C-terminal domain"/>
    <property type="match status" value="1"/>
</dbReference>
<dbReference type="GO" id="GO:0051601">
    <property type="term" value="P:exocyst localization"/>
    <property type="evidence" value="ECO:0007669"/>
    <property type="project" value="TreeGrafter"/>
</dbReference>
<dbReference type="EMBL" id="OW240924">
    <property type="protein sequence ID" value="CAH2328560.1"/>
    <property type="molecule type" value="Genomic_DNA"/>
</dbReference>
<dbReference type="Proteomes" id="UP001295444">
    <property type="component" value="Chromosome 13"/>
</dbReference>
<dbReference type="InterPro" id="IPR010326">
    <property type="entry name" value="EXOC3/Sec6"/>
</dbReference>
<dbReference type="InterPro" id="IPR042532">
    <property type="entry name" value="EXOC3/Sec6_C"/>
</dbReference>
<organism evidence="2 3">
    <name type="scientific">Pelobates cultripes</name>
    <name type="common">Western spadefoot toad</name>
    <dbReference type="NCBI Taxonomy" id="61616"/>
    <lineage>
        <taxon>Eukaryota</taxon>
        <taxon>Metazoa</taxon>
        <taxon>Chordata</taxon>
        <taxon>Craniata</taxon>
        <taxon>Vertebrata</taxon>
        <taxon>Euteleostomi</taxon>
        <taxon>Amphibia</taxon>
        <taxon>Batrachia</taxon>
        <taxon>Anura</taxon>
        <taxon>Pelobatoidea</taxon>
        <taxon>Pelobatidae</taxon>
        <taxon>Pelobates</taxon>
    </lineage>
</organism>
<sequence length="620" mass="71649">MEKKPGLHKGLQKKFVRYLHGKKSDGSSADKADKNREITVANIEEHILQKRFMKASQDLIALEHKIVGKTDEEGLEEKKQEIECLYERLGDEVFKVVKVSIVEDDACLLADAVQAIVEQEAEDTAFSLEATTEQSNTVRPRKWKQKWLDCVEQSVREQIKNITEIPSTDSTSPFSKNFVSLGKTLKTDLTHVVQHLKPLYPAELDVCNTYANYYHVHLKSYIERITAKELNGKDIHFVLCWIHDIYPNSILKDPALNGLIEATKLGSILPPDRMEELENKYIFHEVQSIKEWMDKSLKMEIQRWKDGMKPLKLGNYYHSELHIDIIQSYNGGIQRAEEIGPKMSQDLSPFLENVLKDILMRYKILFEEYKEQNKDDSNFRSIIIANINCCWNFRDFIEHRDTLLQPTSKEIINGILTELQMLGLDTLHQDLFIDLKVHFKMLTRESGLHSHQTMLEIIRIVENHILSFRRLVPSCYTEVIDKIHLNLVKEYVTRLLKKKISIRDPEMLKILSSEIKSNADLIQDFFSLHESQAVWLNAMIPRLAEIIKLQDVGSIQIEVAALANNYPDIGKKHIKAILHIKGNLSRSDVKSVLGLIKSMERQDNSTPPFFSLITTPKWVL</sequence>
<evidence type="ECO:0000313" key="2">
    <source>
        <dbReference type="EMBL" id="CAH2328560.1"/>
    </source>
</evidence>
<dbReference type="GO" id="GO:0000145">
    <property type="term" value="C:exocyst"/>
    <property type="evidence" value="ECO:0007669"/>
    <property type="project" value="InterPro"/>
</dbReference>
<proteinExistence type="inferred from homology"/>